<dbReference type="Proteomes" id="UP001652641">
    <property type="component" value="Chromosome 2"/>
</dbReference>
<organism evidence="3 4">
    <name type="scientific">Vulpes vulpes</name>
    <name type="common">Red fox</name>
    <dbReference type="NCBI Taxonomy" id="9627"/>
    <lineage>
        <taxon>Eukaryota</taxon>
        <taxon>Metazoa</taxon>
        <taxon>Chordata</taxon>
        <taxon>Craniata</taxon>
        <taxon>Vertebrata</taxon>
        <taxon>Euteleostomi</taxon>
        <taxon>Mammalia</taxon>
        <taxon>Eutheria</taxon>
        <taxon>Laurasiatheria</taxon>
        <taxon>Carnivora</taxon>
        <taxon>Caniformia</taxon>
        <taxon>Canidae</taxon>
        <taxon>Vulpes</taxon>
    </lineage>
</organism>
<keyword evidence="1" id="KW-1133">Transmembrane helix</keyword>
<reference evidence="3" key="2">
    <citation type="submission" date="2025-05" db="UniProtKB">
        <authorList>
            <consortium name="RefSeq"/>
        </authorList>
    </citation>
    <scope>NUCLEOTIDE SEQUENCE [LARGE SCALE GENOMIC DNA]</scope>
</reference>
<evidence type="ECO:0000256" key="1">
    <source>
        <dbReference type="SAM" id="Phobius"/>
    </source>
</evidence>
<evidence type="ECO:0000313" key="3">
    <source>
        <dbReference type="Proteomes" id="UP001652641"/>
    </source>
</evidence>
<keyword evidence="3" id="KW-1185">Reference proteome</keyword>
<accession>A0A3Q7UCH4</accession>
<dbReference type="RefSeq" id="XP_025865155.2">
    <property type="nucleotide sequence ID" value="XM_026009370.2"/>
</dbReference>
<reference evidence="4" key="3">
    <citation type="submission" date="2025-08" db="UniProtKB">
        <authorList>
            <consortium name="RefSeq"/>
        </authorList>
    </citation>
    <scope>IDENTIFICATION</scope>
    <source>
        <tissue evidence="4">Cell line</tissue>
    </source>
</reference>
<protein>
    <submittedName>
        <fullName evidence="4">Alpha-N-acetylgalactosaminide alpha-2,6-sialyltransferase 6 isoform X6</fullName>
    </submittedName>
</protein>
<feature type="chain" id="PRO_5046332489" evidence="2">
    <location>
        <begin position="17"/>
        <end position="190"/>
    </location>
</feature>
<sequence>MGLLLGWGASLRPVGCLGVLRCGEVPVRGAEWERAGDQERGRALPPPGCVTSSRLLPFLGLSVSLCKMDMALSLEVLRGCDPTSLPPGPPTGRWPLPLSRRRREMSSNKEQRSAVFVVLFALITILILYSSNSANEVFHYGSLRGRTRRPVNLKKWSITDAYVPILGNKGKVSFVVEHRLVHHGDCSGAV</sequence>
<evidence type="ECO:0000313" key="4">
    <source>
        <dbReference type="RefSeq" id="XP_025865155.2"/>
    </source>
</evidence>
<keyword evidence="1" id="KW-0812">Transmembrane</keyword>
<dbReference type="GeneID" id="112927916"/>
<feature type="transmembrane region" description="Helical" evidence="1">
    <location>
        <begin position="113"/>
        <end position="130"/>
    </location>
</feature>
<reference key="1">
    <citation type="submission" date="2019-01" db="UniProtKB">
        <authorList>
            <consortium name="RefSeq"/>
        </authorList>
    </citation>
    <scope>IDENTIFICATION</scope>
</reference>
<proteinExistence type="predicted"/>
<feature type="signal peptide" evidence="2">
    <location>
        <begin position="1"/>
        <end position="16"/>
    </location>
</feature>
<keyword evidence="1" id="KW-0472">Membrane</keyword>
<evidence type="ECO:0000256" key="2">
    <source>
        <dbReference type="SAM" id="SignalP"/>
    </source>
</evidence>
<name>A0A3Q7UCH4_VULVU</name>
<dbReference type="AlphaFoldDB" id="A0A3Q7UCH4"/>
<dbReference type="CTD" id="30815"/>
<keyword evidence="2" id="KW-0732">Signal</keyword>
<gene>
    <name evidence="4" type="primary">ST6GALNAC6</name>
</gene>